<evidence type="ECO:0000256" key="1">
    <source>
        <dbReference type="ARBA" id="ARBA00001966"/>
    </source>
</evidence>
<dbReference type="PROSITE" id="PS51918">
    <property type="entry name" value="RADICAL_SAM"/>
    <property type="match status" value="1"/>
</dbReference>
<dbReference type="Gene3D" id="3.20.20.70">
    <property type="entry name" value="Aldolase class I"/>
    <property type="match status" value="1"/>
</dbReference>
<comment type="cofactor">
    <cofactor evidence="1">
        <name>[4Fe-4S] cluster</name>
        <dbReference type="ChEBI" id="CHEBI:49883"/>
    </cofactor>
</comment>
<dbReference type="InterPro" id="IPR051198">
    <property type="entry name" value="BchE-like"/>
</dbReference>
<dbReference type="SFLD" id="SFLDG01095">
    <property type="entry name" value="Uncharacterised_Radical_SAM_Su"/>
    <property type="match status" value="1"/>
</dbReference>
<evidence type="ECO:0000256" key="5">
    <source>
        <dbReference type="ARBA" id="ARBA00023014"/>
    </source>
</evidence>
<comment type="caution">
    <text evidence="7">The sequence shown here is derived from an EMBL/GenBank/DDBJ whole genome shotgun (WGS) entry which is preliminary data.</text>
</comment>
<keyword evidence="5" id="KW-0411">Iron-sulfur</keyword>
<dbReference type="InterPro" id="IPR007197">
    <property type="entry name" value="rSAM"/>
</dbReference>
<keyword evidence="3" id="KW-0479">Metal-binding</keyword>
<evidence type="ECO:0000259" key="6">
    <source>
        <dbReference type="PROSITE" id="PS51918"/>
    </source>
</evidence>
<dbReference type="Proteomes" id="UP000317158">
    <property type="component" value="Unassembled WGS sequence"/>
</dbReference>
<dbReference type="SFLD" id="SFLDG01082">
    <property type="entry name" value="B12-binding_domain_containing"/>
    <property type="match status" value="1"/>
</dbReference>
<evidence type="ECO:0000256" key="2">
    <source>
        <dbReference type="ARBA" id="ARBA00022691"/>
    </source>
</evidence>
<dbReference type="InterPro" id="IPR058240">
    <property type="entry name" value="rSAM_sf"/>
</dbReference>
<accession>A0A520KSC1</accession>
<organism evidence="7 8">
    <name type="scientific">Methanoliparum thermophilum</name>
    <dbReference type="NCBI Taxonomy" id="2491083"/>
    <lineage>
        <taxon>Archaea</taxon>
        <taxon>Methanobacteriati</taxon>
        <taxon>Methanobacteriota</taxon>
        <taxon>Candidatus Methanoliparia</taxon>
        <taxon>Candidatus Methanoliparales</taxon>
        <taxon>Candidatus Methanoliparaceae</taxon>
        <taxon>Candidatus Methanoliparum</taxon>
    </lineage>
</organism>
<name>A0A520KSC1_METT2</name>
<dbReference type="PANTHER" id="PTHR43409:SF4">
    <property type="entry name" value="RADICAL SAM SUPERFAMILY PROTEIN"/>
    <property type="match status" value="1"/>
</dbReference>
<dbReference type="AlphaFoldDB" id="A0A520KSC1"/>
<gene>
    <name evidence="7" type="ORF">EF806_03880</name>
</gene>
<dbReference type="PANTHER" id="PTHR43409">
    <property type="entry name" value="ANAEROBIC MAGNESIUM-PROTOPORPHYRIN IX MONOMETHYL ESTER CYCLASE-RELATED"/>
    <property type="match status" value="1"/>
</dbReference>
<dbReference type="InterPro" id="IPR013785">
    <property type="entry name" value="Aldolase_TIM"/>
</dbReference>
<evidence type="ECO:0000313" key="8">
    <source>
        <dbReference type="Proteomes" id="UP000317158"/>
    </source>
</evidence>
<dbReference type="InterPro" id="IPR006638">
    <property type="entry name" value="Elp3/MiaA/NifB-like_rSAM"/>
</dbReference>
<dbReference type="CDD" id="cd01335">
    <property type="entry name" value="Radical_SAM"/>
    <property type="match status" value="1"/>
</dbReference>
<keyword evidence="4" id="KW-0408">Iron</keyword>
<dbReference type="GO" id="GO:0046872">
    <property type="term" value="F:metal ion binding"/>
    <property type="evidence" value="ECO:0007669"/>
    <property type="project" value="UniProtKB-KW"/>
</dbReference>
<dbReference type="Pfam" id="PF04055">
    <property type="entry name" value="Radical_SAM"/>
    <property type="match status" value="1"/>
</dbReference>
<dbReference type="SUPFAM" id="SSF102114">
    <property type="entry name" value="Radical SAM enzymes"/>
    <property type="match status" value="1"/>
</dbReference>
<dbReference type="SMART" id="SM00729">
    <property type="entry name" value="Elp3"/>
    <property type="match status" value="1"/>
</dbReference>
<proteinExistence type="predicted"/>
<dbReference type="EMBL" id="RXIF01000006">
    <property type="protein sequence ID" value="RZN64493.1"/>
    <property type="molecule type" value="Genomic_DNA"/>
</dbReference>
<keyword evidence="2" id="KW-0949">S-adenosyl-L-methionine</keyword>
<evidence type="ECO:0000256" key="4">
    <source>
        <dbReference type="ARBA" id="ARBA00023004"/>
    </source>
</evidence>
<dbReference type="SFLD" id="SFLDS00029">
    <property type="entry name" value="Radical_SAM"/>
    <property type="match status" value="1"/>
</dbReference>
<evidence type="ECO:0000313" key="7">
    <source>
        <dbReference type="EMBL" id="RZN64493.1"/>
    </source>
</evidence>
<reference evidence="7 8" key="1">
    <citation type="journal article" date="2019" name="Nat. Microbiol.">
        <title>Wide diversity of methane and short-chain alkane metabolisms in uncultured archaea.</title>
        <authorList>
            <person name="Borrel G."/>
            <person name="Adam P.S."/>
            <person name="McKay L.J."/>
            <person name="Chen L.X."/>
            <person name="Sierra-Garcia I.N."/>
            <person name="Sieber C.M."/>
            <person name="Letourneur Q."/>
            <person name="Ghozlane A."/>
            <person name="Andersen G.L."/>
            <person name="Li W.J."/>
            <person name="Hallam S.J."/>
            <person name="Muyzer G."/>
            <person name="de Oliveira V.M."/>
            <person name="Inskeep W.P."/>
            <person name="Banfield J.F."/>
            <person name="Gribaldo S."/>
        </authorList>
    </citation>
    <scope>NUCLEOTIDE SEQUENCE [LARGE SCALE GENOMIC DNA]</scope>
    <source>
        <strain evidence="7">NM1a</strain>
    </source>
</reference>
<evidence type="ECO:0000256" key="3">
    <source>
        <dbReference type="ARBA" id="ARBA00022723"/>
    </source>
</evidence>
<feature type="domain" description="Radical SAM core" evidence="6">
    <location>
        <begin position="9"/>
        <end position="241"/>
    </location>
</feature>
<sequence>MPYEGMIFRPPSEAESLIIQATVGCSWNKCTFCSMYRYKDFRIKEYDEIKDDIETAKMVYGDKIRRVFLADGDALVLDTDYLLKIIDDLNKAFSKLERVSTYATPHNLLDKDIDDLKKLKKHGLDLVYLGVETGDNNLLRSIGKGVTRDEMLDAGLKAKKAGIKLSVTIILGLGGKEGSKTHAKETARLLSDMDPDYVGALTLMITPSTAGRLTLLSPIESILECRSIIENMEVSDCIFRSNHASNYLPLGGRLPEDKDKIIKTIDDIIEKNKTYLLRSEDIRAL</sequence>
<dbReference type="GO" id="GO:0003824">
    <property type="term" value="F:catalytic activity"/>
    <property type="evidence" value="ECO:0007669"/>
    <property type="project" value="InterPro"/>
</dbReference>
<dbReference type="GO" id="GO:0051536">
    <property type="term" value="F:iron-sulfur cluster binding"/>
    <property type="evidence" value="ECO:0007669"/>
    <property type="project" value="UniProtKB-KW"/>
</dbReference>
<protein>
    <submittedName>
        <fullName evidence="7">Radical SAM protein</fullName>
    </submittedName>
</protein>